<dbReference type="AlphaFoldDB" id="A0A0K2SW55"/>
<accession>A0A0K2SW55</accession>
<sequence>MGSYESTGDSLILVLDNTNQYSVEVTDQSAINEDPSFEIIGVFHSEDNGIQGDLEGLDELRTSSNEFNVIHEVIASENETTIILIDDINSISSIVIIQDPIPDLNNNVEDQSFDAVSQQLANLDINSQSREEESEQIERPIGEDYSENEVELNNSLYIISSDNLSFEIIVVEDHSDNELECLDYQEEKLNSYGML</sequence>
<proteinExistence type="predicted"/>
<protein>
    <submittedName>
        <fullName evidence="1">Uncharacterized protein</fullName>
    </submittedName>
</protein>
<organism evidence="1">
    <name type="scientific">Lepeophtheirus salmonis</name>
    <name type="common">Salmon louse</name>
    <name type="synonym">Caligus salmonis</name>
    <dbReference type="NCBI Taxonomy" id="72036"/>
    <lineage>
        <taxon>Eukaryota</taxon>
        <taxon>Metazoa</taxon>
        <taxon>Ecdysozoa</taxon>
        <taxon>Arthropoda</taxon>
        <taxon>Crustacea</taxon>
        <taxon>Multicrustacea</taxon>
        <taxon>Hexanauplia</taxon>
        <taxon>Copepoda</taxon>
        <taxon>Siphonostomatoida</taxon>
        <taxon>Caligidae</taxon>
        <taxon>Lepeophtheirus</taxon>
    </lineage>
</organism>
<dbReference type="EMBL" id="HACA01000613">
    <property type="protein sequence ID" value="CDW17974.1"/>
    <property type="molecule type" value="Transcribed_RNA"/>
</dbReference>
<name>A0A0K2SW55_LEPSM</name>
<evidence type="ECO:0000313" key="1">
    <source>
        <dbReference type="EMBL" id="CDW17974.1"/>
    </source>
</evidence>
<reference evidence="1" key="1">
    <citation type="submission" date="2014-05" db="EMBL/GenBank/DDBJ databases">
        <authorList>
            <person name="Chronopoulou M."/>
        </authorList>
    </citation>
    <scope>NUCLEOTIDE SEQUENCE</scope>
    <source>
        <tissue evidence="1">Whole organism</tissue>
    </source>
</reference>